<evidence type="ECO:0000313" key="1">
    <source>
        <dbReference type="EMBL" id="NMW32384.1"/>
    </source>
</evidence>
<comment type="caution">
    <text evidence="1">The sequence shown here is derived from an EMBL/GenBank/DDBJ whole genome shotgun (WGS) entry which is preliminary data.</text>
</comment>
<dbReference type="Proteomes" id="UP000561181">
    <property type="component" value="Unassembled WGS sequence"/>
</dbReference>
<organism evidence="1 2">
    <name type="scientific">Pontixanthobacter rizhaonensis</name>
    <dbReference type="NCBI Taxonomy" id="2730337"/>
    <lineage>
        <taxon>Bacteria</taxon>
        <taxon>Pseudomonadati</taxon>
        <taxon>Pseudomonadota</taxon>
        <taxon>Alphaproteobacteria</taxon>
        <taxon>Sphingomonadales</taxon>
        <taxon>Erythrobacteraceae</taxon>
        <taxon>Pontixanthobacter</taxon>
    </lineage>
</organism>
<accession>A0A848QMK3</accession>
<evidence type="ECO:0008006" key="3">
    <source>
        <dbReference type="Google" id="ProtNLM"/>
    </source>
</evidence>
<reference evidence="1 2" key="1">
    <citation type="submission" date="2020-04" db="EMBL/GenBank/DDBJ databases">
        <authorList>
            <person name="Liu A."/>
        </authorList>
    </citation>
    <scope>NUCLEOTIDE SEQUENCE [LARGE SCALE GENOMIC DNA]</scope>
    <source>
        <strain evidence="1 2">RZ02</strain>
    </source>
</reference>
<dbReference type="EMBL" id="JABCRE010000003">
    <property type="protein sequence ID" value="NMW32384.1"/>
    <property type="molecule type" value="Genomic_DNA"/>
</dbReference>
<protein>
    <recommendedName>
        <fullName evidence="3">Lipoprotein</fullName>
    </recommendedName>
</protein>
<sequence>MMRLIGLAIATAFLAGCTGGAPSGALKKRIDRALAIAPGAGQPSKVVATEVAFERLARETGQWSAFSDYAAIGALIHQQDGPVSAAEWLSRQGNPSETARWNPRSVWISCDGSLALSKGRFRTPAGEVGDFVRVWQSSGPNEYQWKYHLAALDNPQPPPPSPSGSASENEIRVTAFDTIQGFVADCPKRDLPTPAPMAAPLIDGVEQAGGISRDRTLQWRWQHDSDGGRRIVAHYVEGGEWKLALDESKGPASAD</sequence>
<name>A0A848QMK3_9SPHN</name>
<dbReference type="AlphaFoldDB" id="A0A848QMK3"/>
<gene>
    <name evidence="1" type="ORF">HKD42_09955</name>
</gene>
<evidence type="ECO:0000313" key="2">
    <source>
        <dbReference type="Proteomes" id="UP000561181"/>
    </source>
</evidence>
<keyword evidence="2" id="KW-1185">Reference proteome</keyword>
<proteinExistence type="predicted"/>
<dbReference type="PROSITE" id="PS51257">
    <property type="entry name" value="PROKAR_LIPOPROTEIN"/>
    <property type="match status" value="1"/>
</dbReference>
<dbReference type="RefSeq" id="WP_170012947.1">
    <property type="nucleotide sequence ID" value="NZ_JABCRE010000003.1"/>
</dbReference>